<name>A1ZRJ8_MICM2</name>
<evidence type="ECO:0000313" key="2">
    <source>
        <dbReference type="Proteomes" id="UP000004095"/>
    </source>
</evidence>
<dbReference type="AlphaFoldDB" id="A1ZRJ8"/>
<protein>
    <submittedName>
        <fullName evidence="1">Uncharacterized protein</fullName>
    </submittedName>
</protein>
<gene>
    <name evidence="1" type="ORF">M23134_03554</name>
</gene>
<dbReference type="eggNOG" id="ENOG502Z976">
    <property type="taxonomic scope" value="Bacteria"/>
</dbReference>
<sequence length="624" mass="69881">MDKTMNTQPTKIDFVQYHQPGLESGEYQLTISQTLSVDDEAKATPSLTRNFHVAGERFHLQPEHIHSVFPPAHSQSDYANVFPHVLLSRNTLPWEREVYSDDNETPWLALLVVHENEMDKVSESIVAIGNIAEGVASAPDVNNLEPGQTNATKVAVVDIKKSLLDKIMPNEQALRLLTHVRQTKDNEGNLAGHDMATVVANRLPKKGEQNTVYLVSLENRLKSDGTFNYQRAGTTDKVRLVKLHSWEFTSTETIGDFATILKNMDSRVSTLRLPDSNTVAAPYLKNGLYPLPHRMRQGAQTVSWYHGPLSPRSNAETFDFPAKGADALVRYYEKDGMFDVSYAAAWELGRLLALQNTHFSTSLYQWKRRYAKTQRHGNNPTHLAGSVTDTTLEALPAQIRDWLTKLENLEGVPFNYLVPDEELLPVESIRFFQLDRLWMEALLDGAFSMGRVTSGDHALDDEIRALEEAFVPSATTISGFIMRSEAVAGWPGMQVEGKTANDVPLELIRRVALSPNVMLCLFKGDLQTLDLHLKPEVLHFGVAHDHKKALRDVNGQEIDKEGGGKLKVTVPFNDKLVLELPDLSKNISTKKENNDNVYWSGANPTSTHLALQMLEGVELVRFTK</sequence>
<keyword evidence="2" id="KW-1185">Reference proteome</keyword>
<accession>A1ZRJ8</accession>
<dbReference type="EMBL" id="AAWS01000028">
    <property type="protein sequence ID" value="EAY26903.1"/>
    <property type="molecule type" value="Genomic_DNA"/>
</dbReference>
<organism evidence="1 2">
    <name type="scientific">Microscilla marina ATCC 23134</name>
    <dbReference type="NCBI Taxonomy" id="313606"/>
    <lineage>
        <taxon>Bacteria</taxon>
        <taxon>Pseudomonadati</taxon>
        <taxon>Bacteroidota</taxon>
        <taxon>Cytophagia</taxon>
        <taxon>Cytophagales</taxon>
        <taxon>Microscillaceae</taxon>
        <taxon>Microscilla</taxon>
    </lineage>
</organism>
<dbReference type="Proteomes" id="UP000004095">
    <property type="component" value="Unassembled WGS sequence"/>
</dbReference>
<proteinExistence type="predicted"/>
<reference evidence="1 2" key="1">
    <citation type="submission" date="2007-01" db="EMBL/GenBank/DDBJ databases">
        <authorList>
            <person name="Haygood M."/>
            <person name="Podell S."/>
            <person name="Anderson C."/>
            <person name="Hopkinson B."/>
            <person name="Roe K."/>
            <person name="Barbeau K."/>
            <person name="Gaasterland T."/>
            <person name="Ferriera S."/>
            <person name="Johnson J."/>
            <person name="Kravitz S."/>
            <person name="Beeson K."/>
            <person name="Sutton G."/>
            <person name="Rogers Y.-H."/>
            <person name="Friedman R."/>
            <person name="Frazier M."/>
            <person name="Venter J.C."/>
        </authorList>
    </citation>
    <scope>NUCLEOTIDE SEQUENCE [LARGE SCALE GENOMIC DNA]</scope>
    <source>
        <strain evidence="1 2">ATCC 23134</strain>
    </source>
</reference>
<comment type="caution">
    <text evidence="1">The sequence shown here is derived from an EMBL/GenBank/DDBJ whole genome shotgun (WGS) entry which is preliminary data.</text>
</comment>
<evidence type="ECO:0000313" key="1">
    <source>
        <dbReference type="EMBL" id="EAY26903.1"/>
    </source>
</evidence>